<dbReference type="Proteomes" id="UP000053558">
    <property type="component" value="Unassembled WGS sequence"/>
</dbReference>
<feature type="non-terminal residue" evidence="1">
    <location>
        <position position="175"/>
    </location>
</feature>
<sequence length="175" mass="20327">SQITHRNFFKVAGEVEKLVVMCLLELTKLQMSGLGYKMRTQITKALKSRAVAVHHALEQYNKLADKMQPLRSHLSWDNIVDSSFLAEFSLLCETNPNILSKRWADPARRVLAVQHFEMCRAKEEIVRCNIEILHLLTKIHDDQVDMLQAIKTVKATNPALAAEMEKWWRYLRRVN</sequence>
<organism evidence="1 2">
    <name type="scientific">Coniophora puteana (strain RWD-64-598)</name>
    <name type="common">Brown rot fungus</name>
    <dbReference type="NCBI Taxonomy" id="741705"/>
    <lineage>
        <taxon>Eukaryota</taxon>
        <taxon>Fungi</taxon>
        <taxon>Dikarya</taxon>
        <taxon>Basidiomycota</taxon>
        <taxon>Agaricomycotina</taxon>
        <taxon>Agaricomycetes</taxon>
        <taxon>Agaricomycetidae</taxon>
        <taxon>Boletales</taxon>
        <taxon>Coniophorineae</taxon>
        <taxon>Coniophoraceae</taxon>
        <taxon>Coniophora</taxon>
    </lineage>
</organism>
<dbReference type="OMA" id="DARTDIC"/>
<keyword evidence="2" id="KW-1185">Reference proteome</keyword>
<accession>A0A5M3MV17</accession>
<reference evidence="2" key="1">
    <citation type="journal article" date="2012" name="Science">
        <title>The Paleozoic origin of enzymatic lignin decomposition reconstructed from 31 fungal genomes.</title>
        <authorList>
            <person name="Floudas D."/>
            <person name="Binder M."/>
            <person name="Riley R."/>
            <person name="Barry K."/>
            <person name="Blanchette R.A."/>
            <person name="Henrissat B."/>
            <person name="Martinez A.T."/>
            <person name="Otillar R."/>
            <person name="Spatafora J.W."/>
            <person name="Yadav J.S."/>
            <person name="Aerts A."/>
            <person name="Benoit I."/>
            <person name="Boyd A."/>
            <person name="Carlson A."/>
            <person name="Copeland A."/>
            <person name="Coutinho P.M."/>
            <person name="de Vries R.P."/>
            <person name="Ferreira P."/>
            <person name="Findley K."/>
            <person name="Foster B."/>
            <person name="Gaskell J."/>
            <person name="Glotzer D."/>
            <person name="Gorecki P."/>
            <person name="Heitman J."/>
            <person name="Hesse C."/>
            <person name="Hori C."/>
            <person name="Igarashi K."/>
            <person name="Jurgens J.A."/>
            <person name="Kallen N."/>
            <person name="Kersten P."/>
            <person name="Kohler A."/>
            <person name="Kuees U."/>
            <person name="Kumar T.K.A."/>
            <person name="Kuo A."/>
            <person name="LaButti K."/>
            <person name="Larrondo L.F."/>
            <person name="Lindquist E."/>
            <person name="Ling A."/>
            <person name="Lombard V."/>
            <person name="Lucas S."/>
            <person name="Lundell T."/>
            <person name="Martin R."/>
            <person name="McLaughlin D.J."/>
            <person name="Morgenstern I."/>
            <person name="Morin E."/>
            <person name="Murat C."/>
            <person name="Nagy L.G."/>
            <person name="Nolan M."/>
            <person name="Ohm R.A."/>
            <person name="Patyshakuliyeva A."/>
            <person name="Rokas A."/>
            <person name="Ruiz-Duenas F.J."/>
            <person name="Sabat G."/>
            <person name="Salamov A."/>
            <person name="Samejima M."/>
            <person name="Schmutz J."/>
            <person name="Slot J.C."/>
            <person name="St John F."/>
            <person name="Stenlid J."/>
            <person name="Sun H."/>
            <person name="Sun S."/>
            <person name="Syed K."/>
            <person name="Tsang A."/>
            <person name="Wiebenga A."/>
            <person name="Young D."/>
            <person name="Pisabarro A."/>
            <person name="Eastwood D.C."/>
            <person name="Martin F."/>
            <person name="Cullen D."/>
            <person name="Grigoriev I.V."/>
            <person name="Hibbett D.S."/>
        </authorList>
    </citation>
    <scope>NUCLEOTIDE SEQUENCE [LARGE SCALE GENOMIC DNA]</scope>
    <source>
        <strain evidence="2">RWD-64-598 SS2</strain>
    </source>
</reference>
<feature type="non-terminal residue" evidence="1">
    <location>
        <position position="1"/>
    </location>
</feature>
<evidence type="ECO:0000313" key="2">
    <source>
        <dbReference type="Proteomes" id="UP000053558"/>
    </source>
</evidence>
<dbReference type="KEGG" id="cput:CONPUDRAFT_32134"/>
<gene>
    <name evidence="1" type="ORF">CONPUDRAFT_32134</name>
</gene>
<dbReference type="OrthoDB" id="2676448at2759"/>
<dbReference type="EMBL" id="JH711576">
    <property type="protein sequence ID" value="EIW82963.1"/>
    <property type="molecule type" value="Genomic_DNA"/>
</dbReference>
<dbReference type="AlphaFoldDB" id="A0A5M3MV17"/>
<comment type="caution">
    <text evidence="1">The sequence shown here is derived from an EMBL/GenBank/DDBJ whole genome shotgun (WGS) entry which is preliminary data.</text>
</comment>
<dbReference type="GeneID" id="19206727"/>
<protein>
    <submittedName>
        <fullName evidence="1">Uncharacterized protein</fullName>
    </submittedName>
</protein>
<evidence type="ECO:0000313" key="1">
    <source>
        <dbReference type="EMBL" id="EIW82963.1"/>
    </source>
</evidence>
<name>A0A5M3MV17_CONPW</name>
<proteinExistence type="predicted"/>
<dbReference type="RefSeq" id="XP_007766283.1">
    <property type="nucleotide sequence ID" value="XM_007768093.1"/>
</dbReference>